<reference evidence="1" key="2">
    <citation type="journal article" date="2015" name="Data Brief">
        <title>Shoot transcriptome of the giant reed, Arundo donax.</title>
        <authorList>
            <person name="Barrero R.A."/>
            <person name="Guerrero F.D."/>
            <person name="Moolhuijzen P."/>
            <person name="Goolsby J.A."/>
            <person name="Tidwell J."/>
            <person name="Bellgard S.E."/>
            <person name="Bellgard M.I."/>
        </authorList>
    </citation>
    <scope>NUCLEOTIDE SEQUENCE</scope>
    <source>
        <tissue evidence="1">Shoot tissue taken approximately 20 cm above the soil surface</tissue>
    </source>
</reference>
<reference evidence="1" key="1">
    <citation type="submission" date="2014-09" db="EMBL/GenBank/DDBJ databases">
        <authorList>
            <person name="Magalhaes I.L.F."/>
            <person name="Oliveira U."/>
            <person name="Santos F.R."/>
            <person name="Vidigal T.H.D.A."/>
            <person name="Brescovit A.D."/>
            <person name="Santos A.J."/>
        </authorList>
    </citation>
    <scope>NUCLEOTIDE SEQUENCE</scope>
    <source>
        <tissue evidence="1">Shoot tissue taken approximately 20 cm above the soil surface</tissue>
    </source>
</reference>
<organism evidence="1">
    <name type="scientific">Arundo donax</name>
    <name type="common">Giant reed</name>
    <name type="synonym">Donax arundinaceus</name>
    <dbReference type="NCBI Taxonomy" id="35708"/>
    <lineage>
        <taxon>Eukaryota</taxon>
        <taxon>Viridiplantae</taxon>
        <taxon>Streptophyta</taxon>
        <taxon>Embryophyta</taxon>
        <taxon>Tracheophyta</taxon>
        <taxon>Spermatophyta</taxon>
        <taxon>Magnoliopsida</taxon>
        <taxon>Liliopsida</taxon>
        <taxon>Poales</taxon>
        <taxon>Poaceae</taxon>
        <taxon>PACMAD clade</taxon>
        <taxon>Arundinoideae</taxon>
        <taxon>Arundineae</taxon>
        <taxon>Arundo</taxon>
    </lineage>
</organism>
<dbReference type="EMBL" id="GBRH01206809">
    <property type="protein sequence ID" value="JAD91086.1"/>
    <property type="molecule type" value="Transcribed_RNA"/>
</dbReference>
<dbReference type="AlphaFoldDB" id="A0A0A9DTI6"/>
<accession>A0A0A9DTI6</accession>
<sequence length="59" mass="7108">MLQRRPTLGATKSEDFCFQTVNPAEPVLKWNIRHPSHLHRLHWHYFFIFPLDGIYANFI</sequence>
<protein>
    <submittedName>
        <fullName evidence="1">Uncharacterized protein</fullName>
    </submittedName>
</protein>
<evidence type="ECO:0000313" key="1">
    <source>
        <dbReference type="EMBL" id="JAD91086.1"/>
    </source>
</evidence>
<name>A0A0A9DTI6_ARUDO</name>
<proteinExistence type="predicted"/>